<feature type="transmembrane region" description="Helical" evidence="1">
    <location>
        <begin position="47"/>
        <end position="65"/>
    </location>
</feature>
<reference evidence="2" key="1">
    <citation type="submission" date="2019-12" db="EMBL/GenBank/DDBJ databases">
        <title>An insight into the sialome of adult female Ixodes ricinus ticks feeding for 6 days.</title>
        <authorList>
            <person name="Perner J."/>
            <person name="Ribeiro J.M.C."/>
        </authorList>
    </citation>
    <scope>NUCLEOTIDE SEQUENCE</scope>
    <source>
        <strain evidence="2">Semi-engorged</strain>
        <tissue evidence="2">Salivary glands</tissue>
    </source>
</reference>
<evidence type="ECO:0000256" key="1">
    <source>
        <dbReference type="SAM" id="Phobius"/>
    </source>
</evidence>
<proteinExistence type="predicted"/>
<keyword evidence="1" id="KW-1133">Transmembrane helix</keyword>
<protein>
    <submittedName>
        <fullName evidence="2">Uncharacterized protein</fullName>
    </submittedName>
</protein>
<name>A0A6B0US20_IXORI</name>
<keyword evidence="1" id="KW-0472">Membrane</keyword>
<dbReference type="EMBL" id="GIFC01010440">
    <property type="protein sequence ID" value="MXU92523.1"/>
    <property type="molecule type" value="Transcribed_RNA"/>
</dbReference>
<dbReference type="AlphaFoldDB" id="A0A6B0US20"/>
<accession>A0A6B0US20</accession>
<keyword evidence="1" id="KW-0812">Transmembrane</keyword>
<evidence type="ECO:0000313" key="2">
    <source>
        <dbReference type="EMBL" id="MXU92523.1"/>
    </source>
</evidence>
<sequence>MLSKVVLQLPTIVHNILYLYPVAATCAVMWWADNYMNLLAKNIDTHILFILREMYALMLILWLCVAEQRIKKVLSTSITGRLDLAAGTGFHASVGCHLRVASRGRFVSLSDTKNVLEQSRSLIRIDRTVVAVHF</sequence>
<organism evidence="2">
    <name type="scientific">Ixodes ricinus</name>
    <name type="common">Common tick</name>
    <name type="synonym">Acarus ricinus</name>
    <dbReference type="NCBI Taxonomy" id="34613"/>
    <lineage>
        <taxon>Eukaryota</taxon>
        <taxon>Metazoa</taxon>
        <taxon>Ecdysozoa</taxon>
        <taxon>Arthropoda</taxon>
        <taxon>Chelicerata</taxon>
        <taxon>Arachnida</taxon>
        <taxon>Acari</taxon>
        <taxon>Parasitiformes</taxon>
        <taxon>Ixodida</taxon>
        <taxon>Ixodoidea</taxon>
        <taxon>Ixodidae</taxon>
        <taxon>Ixodinae</taxon>
        <taxon>Ixodes</taxon>
    </lineage>
</organism>
<feature type="transmembrane region" description="Helical" evidence="1">
    <location>
        <begin position="12"/>
        <end position="32"/>
    </location>
</feature>